<dbReference type="AlphaFoldDB" id="A0A8S1V5R7"/>
<dbReference type="PANTHER" id="PTHR13271">
    <property type="entry name" value="UNCHARACTERIZED PUTATIVE METHYLTRANSFERASE"/>
    <property type="match status" value="1"/>
</dbReference>
<dbReference type="CDD" id="cd10527">
    <property type="entry name" value="SET_LSMT"/>
    <property type="match status" value="1"/>
</dbReference>
<dbReference type="OrthoDB" id="295158at2759"/>
<evidence type="ECO:0000313" key="1">
    <source>
        <dbReference type="EMBL" id="CAD8171222.1"/>
    </source>
</evidence>
<keyword evidence="2" id="KW-1185">Reference proteome</keyword>
<dbReference type="GO" id="GO:0005634">
    <property type="term" value="C:nucleus"/>
    <property type="evidence" value="ECO:0007669"/>
    <property type="project" value="TreeGrafter"/>
</dbReference>
<sequence>MNYPKRFSIGKMYQREKGIYLKDNNCISQSQDHQTKYQIDYIKQGVKLQDVQLATFYLKNGLPYRGFKATDDIPINCLLVQVPRQLIISSRTAFESSQKAFYYKHRDFFIDHEEGEEHTIIAFLIMNKRKGFKSKYYRFIKQLPIDVNMLIFWSDNKLKLLQDENLINKVQKKREEYEQTYMIFKTIMDVTENEFQWAYTNLYTRDFGHNLKYKSMVPFCEFFNHECVDVHIVLLSENDQKEYNNQTQSQKEKKQGKKKVYQNEGFYAEEELQSVQSSSDSDNSLDLDQNESDLDNFIADQIIEWASKNQLEEQTYEILKDYLLFNLIKQNEQKSNNNKNQTKKIMNWKEDEDFDYFCISSQKTENFMKGAQVYFNYGRLSNRELLLRYGIAIEKNKYDHVYLRINTGKLLKRRVNRIFQKQYLSIKLKYTEFPFALLKFSKAIKESENQDYYDPESVLNIINIQTELKGLTKSIELLQEFKSEFKEDLVSSDFLLKNEQLDYDEYFALVYRLEKQRILQHNIILLKLAKEILQDPDRLQYTCSQYESSQYEYTYRIILKKYLDQILKQ</sequence>
<reference evidence="1" key="1">
    <citation type="submission" date="2021-01" db="EMBL/GenBank/DDBJ databases">
        <authorList>
            <consortium name="Genoscope - CEA"/>
            <person name="William W."/>
        </authorList>
    </citation>
    <scope>NUCLEOTIDE SEQUENCE</scope>
</reference>
<dbReference type="GO" id="GO:0016279">
    <property type="term" value="F:protein-lysine N-methyltransferase activity"/>
    <property type="evidence" value="ECO:0007669"/>
    <property type="project" value="TreeGrafter"/>
</dbReference>
<protein>
    <recommendedName>
        <fullName evidence="3">SET domain-containing protein</fullName>
    </recommendedName>
</protein>
<evidence type="ECO:0000313" key="2">
    <source>
        <dbReference type="Proteomes" id="UP000689195"/>
    </source>
</evidence>
<dbReference type="PANTHER" id="PTHR13271:SF34">
    <property type="entry name" value="N-LYSINE METHYLTRANSFERASE SETD6"/>
    <property type="match status" value="1"/>
</dbReference>
<dbReference type="EMBL" id="CAJJDO010000054">
    <property type="protein sequence ID" value="CAD8171222.1"/>
    <property type="molecule type" value="Genomic_DNA"/>
</dbReference>
<name>A0A8S1V5R7_9CILI</name>
<gene>
    <name evidence="1" type="ORF">PPENT_87.1.T0540186</name>
</gene>
<comment type="caution">
    <text evidence="1">The sequence shown here is derived from an EMBL/GenBank/DDBJ whole genome shotgun (WGS) entry which is preliminary data.</text>
</comment>
<proteinExistence type="predicted"/>
<accession>A0A8S1V5R7</accession>
<organism evidence="1 2">
    <name type="scientific">Paramecium pentaurelia</name>
    <dbReference type="NCBI Taxonomy" id="43138"/>
    <lineage>
        <taxon>Eukaryota</taxon>
        <taxon>Sar</taxon>
        <taxon>Alveolata</taxon>
        <taxon>Ciliophora</taxon>
        <taxon>Intramacronucleata</taxon>
        <taxon>Oligohymenophorea</taxon>
        <taxon>Peniculida</taxon>
        <taxon>Parameciidae</taxon>
        <taxon>Paramecium</taxon>
    </lineage>
</organism>
<dbReference type="InterPro" id="IPR050600">
    <property type="entry name" value="SETD3_SETD6_MTase"/>
</dbReference>
<dbReference type="Proteomes" id="UP000689195">
    <property type="component" value="Unassembled WGS sequence"/>
</dbReference>
<evidence type="ECO:0008006" key="3">
    <source>
        <dbReference type="Google" id="ProtNLM"/>
    </source>
</evidence>